<feature type="transmembrane region" description="Helical" evidence="5">
    <location>
        <begin position="7"/>
        <end position="36"/>
    </location>
</feature>
<evidence type="ECO:0000256" key="1">
    <source>
        <dbReference type="ARBA" id="ARBA00004141"/>
    </source>
</evidence>
<comment type="caution">
    <text evidence="6">The sequence shown here is derived from an EMBL/GenBank/DDBJ whole genome shotgun (WGS) entry which is preliminary data.</text>
</comment>
<dbReference type="InterPro" id="IPR002781">
    <property type="entry name" value="TM_pro_TauE-like"/>
</dbReference>
<feature type="transmembrane region" description="Helical" evidence="5">
    <location>
        <begin position="107"/>
        <end position="126"/>
    </location>
</feature>
<accession>A0A848FYL1</accession>
<feature type="transmembrane region" description="Helical" evidence="5">
    <location>
        <begin position="249"/>
        <end position="266"/>
    </location>
</feature>
<reference evidence="6 7" key="1">
    <citation type="submission" date="2020-04" db="EMBL/GenBank/DDBJ databases">
        <title>Zoogloea sp. G-4-1-14 isolated from soil.</title>
        <authorList>
            <person name="Dahal R.H."/>
        </authorList>
    </citation>
    <scope>NUCLEOTIDE SEQUENCE [LARGE SCALE GENOMIC DNA]</scope>
    <source>
        <strain evidence="6 7">G-4-1-14</strain>
    </source>
</reference>
<keyword evidence="5" id="KW-1003">Cell membrane</keyword>
<dbReference type="PANTHER" id="PTHR43483">
    <property type="entry name" value="MEMBRANE TRANSPORTER PROTEIN HI_0806-RELATED"/>
    <property type="match status" value="1"/>
</dbReference>
<feature type="transmembrane region" description="Helical" evidence="5">
    <location>
        <begin position="81"/>
        <end position="101"/>
    </location>
</feature>
<evidence type="ECO:0000256" key="3">
    <source>
        <dbReference type="ARBA" id="ARBA00022989"/>
    </source>
</evidence>
<feature type="transmembrane region" description="Helical" evidence="5">
    <location>
        <begin position="48"/>
        <end position="69"/>
    </location>
</feature>
<comment type="similarity">
    <text evidence="5">Belongs to the 4-toluene sulfonate uptake permease (TSUP) (TC 2.A.102) family.</text>
</comment>
<evidence type="ECO:0000313" key="7">
    <source>
        <dbReference type="Proteomes" id="UP000580043"/>
    </source>
</evidence>
<feature type="transmembrane region" description="Helical" evidence="5">
    <location>
        <begin position="138"/>
        <end position="158"/>
    </location>
</feature>
<dbReference type="EMBL" id="JABBGA010000003">
    <property type="protein sequence ID" value="NML25017.1"/>
    <property type="molecule type" value="Genomic_DNA"/>
</dbReference>
<evidence type="ECO:0000256" key="5">
    <source>
        <dbReference type="RuleBase" id="RU363041"/>
    </source>
</evidence>
<proteinExistence type="inferred from homology"/>
<dbReference type="Proteomes" id="UP000580043">
    <property type="component" value="Unassembled WGS sequence"/>
</dbReference>
<gene>
    <name evidence="6" type="ORF">HHL15_04650</name>
</gene>
<evidence type="ECO:0000256" key="4">
    <source>
        <dbReference type="ARBA" id="ARBA00023136"/>
    </source>
</evidence>
<evidence type="ECO:0000313" key="6">
    <source>
        <dbReference type="EMBL" id="NML25017.1"/>
    </source>
</evidence>
<dbReference type="RefSeq" id="WP_169144670.1">
    <property type="nucleotide sequence ID" value="NZ_JABBGA010000003.1"/>
</dbReference>
<name>A0A848FYL1_9RHOO</name>
<comment type="subcellular location">
    <subcellularLocation>
        <location evidence="5">Cell membrane</location>
        <topology evidence="5">Multi-pass membrane protein</topology>
    </subcellularLocation>
    <subcellularLocation>
        <location evidence="1">Membrane</location>
        <topology evidence="1">Multi-pass membrane protein</topology>
    </subcellularLocation>
</comment>
<keyword evidence="3 5" id="KW-1133">Transmembrane helix</keyword>
<keyword evidence="4 5" id="KW-0472">Membrane</keyword>
<dbReference type="Pfam" id="PF01925">
    <property type="entry name" value="TauE"/>
    <property type="match status" value="1"/>
</dbReference>
<keyword evidence="7" id="KW-1185">Reference proteome</keyword>
<evidence type="ECO:0000256" key="2">
    <source>
        <dbReference type="ARBA" id="ARBA00022692"/>
    </source>
</evidence>
<dbReference type="AlphaFoldDB" id="A0A848FYL1"/>
<dbReference type="PANTHER" id="PTHR43483:SF3">
    <property type="entry name" value="MEMBRANE TRANSPORTER PROTEIN HI_0806-RELATED"/>
    <property type="match status" value="1"/>
</dbReference>
<sequence length="268" mass="27364">MGIEWLVAYLALGAFVGFFAGLLGVGGGGIMVPILTTLFAAQGVPREHLVHLALGTSMAAIVVTSIASLRAHHKHGAVRWDIVRGVAPGVLLGTFGGTFIASRVPTTPLAIFFGCFMAYVALQMILNVKPKPSRELPGTVGLAGVGGAIGVISALVAIGGGSLSVPFMTWCNVKMQNAIGTSAAIGLPIAVAGAVGYLINGWGSGGLPEWSAGYVYLPALVLLSALSSFTVPVGARLAHKLPVATLKKIFAAVLVLLSTKMLHTVLSS</sequence>
<protein>
    <recommendedName>
        <fullName evidence="5">Probable membrane transporter protein</fullName>
    </recommendedName>
</protein>
<keyword evidence="2 5" id="KW-0812">Transmembrane</keyword>
<feature type="transmembrane region" description="Helical" evidence="5">
    <location>
        <begin position="211"/>
        <end position="229"/>
    </location>
</feature>
<organism evidence="6 7">
    <name type="scientific">Zoogloea dura</name>
    <dbReference type="NCBI Taxonomy" id="2728840"/>
    <lineage>
        <taxon>Bacteria</taxon>
        <taxon>Pseudomonadati</taxon>
        <taxon>Pseudomonadota</taxon>
        <taxon>Betaproteobacteria</taxon>
        <taxon>Rhodocyclales</taxon>
        <taxon>Zoogloeaceae</taxon>
        <taxon>Zoogloea</taxon>
    </lineage>
</organism>
<dbReference type="GO" id="GO:0005886">
    <property type="term" value="C:plasma membrane"/>
    <property type="evidence" value="ECO:0007669"/>
    <property type="project" value="UniProtKB-SubCell"/>
</dbReference>
<feature type="transmembrane region" description="Helical" evidence="5">
    <location>
        <begin position="178"/>
        <end position="199"/>
    </location>
</feature>